<sequence length="342" mass="36878">MREPTAQPGASSEDITAMAADWIVRLSAGDAAQQQETAAAFARWQGQSRQHAQAARELQGVLAHCEGLLHSAQGDPSPLLAGLEAAMAPSPRPGRGRRAVAALALACCIGLPLWLGLQAYPARYLLADMRTATGHWDARTLADGSRLLLSGSSAANFHFDAQRRTVELVQGELLVEVARDPARPFVIQTADGSIRALGTRFLVRRDRAGTLVSMLESKVSIQPGADTTQAPLVLEAGQRVRLHGGAAGPLEHIDAAALERAWRRHQLVSNARPLTEVLDELNRHRPGRILYDQAQLAGLHMTVVLPLDDTQRALQLLVDGVPGLRVRQFTPYLTYIDLAPAS</sequence>
<evidence type="ECO:0000259" key="2">
    <source>
        <dbReference type="Pfam" id="PF04773"/>
    </source>
</evidence>
<dbReference type="InterPro" id="IPR006860">
    <property type="entry name" value="FecR"/>
</dbReference>
<dbReference type="Proteomes" id="UP000000329">
    <property type="component" value="Chromosome"/>
</dbReference>
<dbReference type="GO" id="GO:0016989">
    <property type="term" value="F:sigma factor antagonist activity"/>
    <property type="evidence" value="ECO:0007669"/>
    <property type="project" value="TreeGrafter"/>
</dbReference>
<dbReference type="HOGENOM" id="CLU_050192_0_0_4"/>
<evidence type="ECO:0000313" key="5">
    <source>
        <dbReference type="Proteomes" id="UP000000329"/>
    </source>
</evidence>
<proteinExistence type="predicted"/>
<keyword evidence="1" id="KW-1133">Transmembrane helix</keyword>
<dbReference type="Pfam" id="PF16220">
    <property type="entry name" value="DUF4880"/>
    <property type="match status" value="1"/>
</dbReference>
<dbReference type="InterPro" id="IPR032623">
    <property type="entry name" value="FecR_N"/>
</dbReference>
<dbReference type="EMBL" id="CP002039">
    <property type="protein sequence ID" value="ADJ65979.1"/>
    <property type="molecule type" value="Genomic_DNA"/>
</dbReference>
<dbReference type="eggNOG" id="COG3712">
    <property type="taxonomic scope" value="Bacteria"/>
</dbReference>
<evidence type="ECO:0000313" key="4">
    <source>
        <dbReference type="EMBL" id="ADJ65979.1"/>
    </source>
</evidence>
<dbReference type="AlphaFoldDB" id="D8IWU2"/>
<accession>D8IWU2</accession>
<dbReference type="GeneID" id="29394166"/>
<dbReference type="STRING" id="757424.Hsero_4513"/>
<dbReference type="PANTHER" id="PTHR30273:SF2">
    <property type="entry name" value="PROTEIN FECR"/>
    <property type="match status" value="1"/>
</dbReference>
<evidence type="ECO:0000256" key="1">
    <source>
        <dbReference type="SAM" id="Phobius"/>
    </source>
</evidence>
<keyword evidence="1 4" id="KW-0812">Transmembrane</keyword>
<name>D8IWU2_HERSS</name>
<keyword evidence="5" id="KW-1185">Reference proteome</keyword>
<protein>
    <submittedName>
        <fullName evidence="4">Transmembrane sensor protein</fullName>
    </submittedName>
</protein>
<dbReference type="InterPro" id="IPR012373">
    <property type="entry name" value="Ferrdict_sens_TM"/>
</dbReference>
<gene>
    <name evidence="4" type="ordered locus">Hsero_4513</name>
</gene>
<dbReference type="Gene3D" id="2.60.120.1440">
    <property type="match status" value="1"/>
</dbReference>
<dbReference type="KEGG" id="hse:Hsero_4513"/>
<keyword evidence="1" id="KW-0472">Membrane</keyword>
<dbReference type="RefSeq" id="WP_013236432.1">
    <property type="nucleotide sequence ID" value="NC_014323.1"/>
</dbReference>
<evidence type="ECO:0000259" key="3">
    <source>
        <dbReference type="Pfam" id="PF16220"/>
    </source>
</evidence>
<feature type="transmembrane region" description="Helical" evidence="1">
    <location>
        <begin position="99"/>
        <end position="117"/>
    </location>
</feature>
<dbReference type="PIRSF" id="PIRSF018266">
    <property type="entry name" value="FecR"/>
    <property type="match status" value="1"/>
</dbReference>
<dbReference type="PANTHER" id="PTHR30273">
    <property type="entry name" value="PERIPLASMIC SIGNAL SENSOR AND SIGMA FACTOR ACTIVATOR FECR-RELATED"/>
    <property type="match status" value="1"/>
</dbReference>
<feature type="domain" description="FecR N-terminal" evidence="3">
    <location>
        <begin position="19"/>
        <end position="59"/>
    </location>
</feature>
<reference evidence="4 5" key="1">
    <citation type="submission" date="2010-04" db="EMBL/GenBank/DDBJ databases">
        <title>The genome of Herbaspirillum seropedicae SmR1, an endophytic, nitrogen-fixing, plant-growth promoting beta-Proteobacteria.</title>
        <authorList>
            <person name="Pedrosa F.O."/>
            <person name="Monteiro R.A."/>
            <person name="Wassem R."/>
            <person name="Cruz L.M."/>
            <person name="Ayub R.A."/>
            <person name="Colauto N.B."/>
            <person name="Fernandez M.A."/>
            <person name="Fungaro M.H.P."/>
            <person name="Grisard E.C."/>
            <person name="Hungria M."/>
            <person name="Madeira H.M.F."/>
            <person name="Nodari R.O."/>
            <person name="Osaku C.A."/>
            <person name="Petzl-Erler M.L."/>
            <person name="Terenzi H."/>
            <person name="Vieira L.G.E."/>
            <person name="Almeida M.I.M."/>
            <person name="Alves L.R."/>
            <person name="Arantes O.M.N."/>
            <person name="Balsanelli E."/>
            <person name="Barcellos F.G."/>
            <person name="Baura V.A."/>
            <person name="Binde D.R."/>
            <person name="Campo R.J."/>
            <person name="Chubatsu L.S."/>
            <person name="Chueire L.M.O."/>
            <person name="Ciferri R.R."/>
            <person name="Correa L.C."/>
            <person name="da Conceicao Silva J.L."/>
            <person name="Dabul A.N.G."/>
            <person name="Dambros B.P."/>
            <person name="Faoro H."/>
            <person name="Favetti A."/>
            <person name="Friedermann G."/>
            <person name="Furlaneto M.C."/>
            <person name="Gasques L.S."/>
            <person name="Gimenes C.C.T."/>
            <person name="Gioppo N.M.R."/>
            <person name="Glienke-Blanco C."/>
            <person name="Godoy L.P."/>
            <person name="Guerra M.P."/>
            <person name="Karp S."/>
            <person name="Kava-Cordeiro V."/>
            <person name="Margarido V.P."/>
            <person name="Mathioni S.M."/>
            <person name="Menck-Soares M.A."/>
            <person name="Murace N.K."/>
            <person name="Nicolas M.F."/>
            <person name="Oliveira C.E.C."/>
            <person name="Pagnan N.A.B."/>
            <person name="Pamphile J.A."/>
            <person name="Patussi E.V."/>
            <person name="Pereira L.F.P."/>
            <person name="Pereira-Ferrari L."/>
            <person name="Pinto F.G.S."/>
            <person name="Precoma C."/>
            <person name="Prioli A.J."/>
            <person name="Prioli S.M.A.P."/>
            <person name="Raittz R.T."/>
            <person name="Ramos H.J.O."/>
            <person name="Ribeiro E.M.S.F."/>
            <person name="Rigo L.U."/>
            <person name="Rocha C.L.M.S.C."/>
            <person name="Rocha S.N."/>
            <person name="Santos K."/>
            <person name="Satori D."/>
            <person name="Silva A.G."/>
            <person name="Simao R.C.G."/>
            <person name="Soares M.A.M."/>
            <person name="Souza E.M."/>
            <person name="Steffens M.B.R."/>
            <person name="Steindel M."/>
            <person name="Tadra-Sfeir M.Z."/>
            <person name="Takahashi E.K."/>
            <person name="Torres R.A."/>
            <person name="Valle J.S."/>
            <person name="Vernal J.I."/>
            <person name="Vilas-Boas L.A."/>
            <person name="Watanabe M.A.E."/>
            <person name="Weiss V.A."/>
            <person name="Yates M.A."/>
            <person name="Souza E.M."/>
        </authorList>
    </citation>
    <scope>NUCLEOTIDE SEQUENCE [LARGE SCALE GENOMIC DNA]</scope>
    <source>
        <strain evidence="4 5">SmR1</strain>
    </source>
</reference>
<dbReference type="Pfam" id="PF04773">
    <property type="entry name" value="FecR"/>
    <property type="match status" value="1"/>
</dbReference>
<feature type="domain" description="FecR protein" evidence="2">
    <location>
        <begin position="128"/>
        <end position="219"/>
    </location>
</feature>
<organism evidence="4 5">
    <name type="scientific">Herbaspirillum seropedicae (strain SmR1)</name>
    <dbReference type="NCBI Taxonomy" id="757424"/>
    <lineage>
        <taxon>Bacteria</taxon>
        <taxon>Pseudomonadati</taxon>
        <taxon>Pseudomonadota</taxon>
        <taxon>Betaproteobacteria</taxon>
        <taxon>Burkholderiales</taxon>
        <taxon>Oxalobacteraceae</taxon>
        <taxon>Herbaspirillum</taxon>
    </lineage>
</organism>
<dbReference type="OrthoDB" id="1100567at2"/>